<dbReference type="InterPro" id="IPR029071">
    <property type="entry name" value="Ubiquitin-like_domsf"/>
</dbReference>
<dbReference type="Pfam" id="PF00240">
    <property type="entry name" value="ubiquitin"/>
    <property type="match status" value="1"/>
</dbReference>
<dbReference type="Pfam" id="PF09668">
    <property type="entry name" value="Asp_protease"/>
    <property type="match status" value="1"/>
</dbReference>
<dbReference type="PANTHER" id="PTHR12917">
    <property type="entry name" value="ASPARTYL PROTEASE DDI-RELATED"/>
    <property type="match status" value="1"/>
</dbReference>
<proteinExistence type="inferred from homology"/>
<dbReference type="InterPro" id="IPR019103">
    <property type="entry name" value="Peptidase_aspartic_DDI1-type"/>
</dbReference>
<evidence type="ECO:0000256" key="3">
    <source>
        <dbReference type="ARBA" id="ARBA00011128"/>
    </source>
</evidence>
<comment type="function">
    <text evidence="1">Probable aspartic protease. May be involved in the regulation of exocytosis. Acts as a linker between the 19S proteasome and polyubiquitinated proteins via UBA domain interactions with ubiquitin for their subsequent degradation. Required for S-phase checkpoint control.</text>
</comment>
<evidence type="ECO:0000256" key="6">
    <source>
        <dbReference type="ARBA" id="ARBA00022750"/>
    </source>
</evidence>
<evidence type="ECO:0000256" key="7">
    <source>
        <dbReference type="ARBA" id="ARBA00022801"/>
    </source>
</evidence>
<dbReference type="PANTHER" id="PTHR12917:SF1">
    <property type="entry name" value="AT13091P"/>
    <property type="match status" value="1"/>
</dbReference>
<dbReference type="Gene3D" id="3.10.20.90">
    <property type="entry name" value="Phosphatidylinositol 3-kinase Catalytic Subunit, Chain A, domain 1"/>
    <property type="match status" value="1"/>
</dbReference>
<evidence type="ECO:0000256" key="5">
    <source>
        <dbReference type="ARBA" id="ARBA00022670"/>
    </source>
</evidence>
<dbReference type="SMART" id="SM00213">
    <property type="entry name" value="UBQ"/>
    <property type="match status" value="1"/>
</dbReference>
<name>A0AAF0EGI6_9BASI</name>
<dbReference type="InterPro" id="IPR000626">
    <property type="entry name" value="Ubiquitin-like_dom"/>
</dbReference>
<keyword evidence="7" id="KW-0378">Hydrolase</keyword>
<reference evidence="9" key="1">
    <citation type="submission" date="2023-03" db="EMBL/GenBank/DDBJ databases">
        <title>Mating type loci evolution in Malassezia.</title>
        <authorList>
            <person name="Coelho M.A."/>
        </authorList>
    </citation>
    <scope>NUCLEOTIDE SEQUENCE</scope>
    <source>
        <strain evidence="9">CBS 12830</strain>
    </source>
</reference>
<keyword evidence="5" id="KW-0645">Protease</keyword>
<evidence type="ECO:0000259" key="8">
    <source>
        <dbReference type="PROSITE" id="PS50053"/>
    </source>
</evidence>
<dbReference type="Proteomes" id="UP001214415">
    <property type="component" value="Chromosome 5"/>
</dbReference>
<dbReference type="SUPFAM" id="SSF54236">
    <property type="entry name" value="Ubiquitin-like"/>
    <property type="match status" value="1"/>
</dbReference>
<dbReference type="InterPro" id="IPR033882">
    <property type="entry name" value="DDI1_N"/>
</dbReference>
<dbReference type="Gene3D" id="2.40.70.10">
    <property type="entry name" value="Acid Proteases"/>
    <property type="match status" value="2"/>
</dbReference>
<evidence type="ECO:0000256" key="2">
    <source>
        <dbReference type="ARBA" id="ARBA00009136"/>
    </source>
</evidence>
<dbReference type="SUPFAM" id="SSF50630">
    <property type="entry name" value="Acid proteases"/>
    <property type="match status" value="1"/>
</dbReference>
<keyword evidence="6" id="KW-0064">Aspartyl protease</keyword>
<dbReference type="EMBL" id="CP119904">
    <property type="protein sequence ID" value="WFD24176.1"/>
    <property type="molecule type" value="Genomic_DNA"/>
</dbReference>
<organism evidence="9 10">
    <name type="scientific">Malassezia equina</name>
    <dbReference type="NCBI Taxonomy" id="1381935"/>
    <lineage>
        <taxon>Eukaryota</taxon>
        <taxon>Fungi</taxon>
        <taxon>Dikarya</taxon>
        <taxon>Basidiomycota</taxon>
        <taxon>Ustilaginomycotina</taxon>
        <taxon>Malasseziomycetes</taxon>
        <taxon>Malasseziales</taxon>
        <taxon>Malasseziaceae</taxon>
        <taxon>Malassezia</taxon>
    </lineage>
</organism>
<dbReference type="AlphaFoldDB" id="A0AAF0EGI6"/>
<sequence>MLTILDAEGNAVPFDVSVSIEIENLKALVEADLGIPTEQQVIHFQGKELVQGQETLESYGVKEGDLLLVIHKKSMNPEHPPASVQQPWPLELLNDNLALQNPSLIDVEIQKKIEEAIRQERVNENLHHAFEYSPESFVRVPMLYINMKVNNHPVKAFVDCGAQNTIISPESAEKCVEGRGESLLFGLDMLKRYQACIDLKKNALVIQEREIPFLPENEIPKESFDSYLGNAADDVESVQASGGDESTTTGSKYLNIF</sequence>
<dbReference type="GO" id="GO:0004190">
    <property type="term" value="F:aspartic-type endopeptidase activity"/>
    <property type="evidence" value="ECO:0007669"/>
    <property type="project" value="UniProtKB-KW"/>
</dbReference>
<evidence type="ECO:0000256" key="1">
    <source>
        <dbReference type="ARBA" id="ARBA00003231"/>
    </source>
</evidence>
<comment type="subunit">
    <text evidence="3">Binds ubiquitin and polyubiquitinated proteins.</text>
</comment>
<dbReference type="InterPro" id="IPR021109">
    <property type="entry name" value="Peptidase_aspartic_dom_sf"/>
</dbReference>
<dbReference type="GO" id="GO:0006508">
    <property type="term" value="P:proteolysis"/>
    <property type="evidence" value="ECO:0007669"/>
    <property type="project" value="UniProtKB-KW"/>
</dbReference>
<evidence type="ECO:0000256" key="4">
    <source>
        <dbReference type="ARBA" id="ARBA00021491"/>
    </source>
</evidence>
<dbReference type="CDD" id="cd01796">
    <property type="entry name" value="Ubl_Ddi1_like"/>
    <property type="match status" value="1"/>
</dbReference>
<feature type="domain" description="Ubiquitin-like" evidence="8">
    <location>
        <begin position="1"/>
        <end position="76"/>
    </location>
</feature>
<evidence type="ECO:0000313" key="10">
    <source>
        <dbReference type="Proteomes" id="UP001214415"/>
    </source>
</evidence>
<evidence type="ECO:0000313" key="9">
    <source>
        <dbReference type="EMBL" id="WFD24176.1"/>
    </source>
</evidence>
<protein>
    <recommendedName>
        <fullName evidence="4">DNA damage-inducible protein 1</fullName>
    </recommendedName>
</protein>
<dbReference type="PROSITE" id="PS50053">
    <property type="entry name" value="UBIQUITIN_2"/>
    <property type="match status" value="1"/>
</dbReference>
<accession>A0AAF0EGI6</accession>
<keyword evidence="10" id="KW-1185">Reference proteome</keyword>
<gene>
    <name evidence="9" type="primary">DDI1</name>
    <name evidence="9" type="ORF">MEQU1_002873</name>
</gene>
<comment type="similarity">
    <text evidence="2">Belongs to the DDI1 family.</text>
</comment>